<evidence type="ECO:0000313" key="4">
    <source>
        <dbReference type="Proteomes" id="UP000221251"/>
    </source>
</evidence>
<dbReference type="OrthoDB" id="29646at10239"/>
<dbReference type="InterPro" id="IPR027417">
    <property type="entry name" value="P-loop_NTPase"/>
</dbReference>
<reference evidence="3 4" key="1">
    <citation type="submission" date="2017-08" db="EMBL/GenBank/DDBJ databases">
        <authorList>
            <person name="Bertolini C.M."/>
            <person name="Tyransky A."/>
            <person name="Ball S.L."/>
            <person name="Breitenberger C.A."/>
            <person name="Daniels C.J."/>
            <person name="Garlena R.A."/>
            <person name="Russell D.A."/>
            <person name="Pope W.H."/>
            <person name="Jacobs-Sera D."/>
            <person name="Hendrix R.W."/>
            <person name="Hatfull G.F."/>
        </authorList>
    </citation>
    <scope>NUCLEOTIDE SEQUENCE [LARGE SCALE GENOMIC DNA]</scope>
</reference>
<proteinExistence type="predicted"/>
<dbReference type="SMART" id="SM00382">
    <property type="entry name" value="AAA"/>
    <property type="match status" value="1"/>
</dbReference>
<dbReference type="Gene3D" id="3.40.50.300">
    <property type="entry name" value="P-loop containing nucleotide triphosphate hydrolases"/>
    <property type="match status" value="1"/>
</dbReference>
<accession>A0A249XLJ5</accession>
<sequence>MGEFDYEKPSQPLPVQSFNVNELLASMTSMEDEKAEFVGAIYGPAGAGKTTATMELAQRITPEDKIILYIFTNKGWSSLKNYPGLMKRVKKMPFQSFDQVSAVTAMLKNPQYREALKIGTVVFDEFNTMFDMDVESICNLRHIQKKAEGKYKDPDTPEWPEYNTAKMHMQNILNDVLETPDINFMFICHPRFQKKTGYIEPDFFEKASQSFMRVMHSLYYLSSTEKDGKMSVTIQLHGNDQVCAKNRIGGLGFYAQNVKEIADAYHKWSNAGASPNGVEEKPQASPQGEQVRPSLEETPETQSEIRVVPEESEQSNSGGNPVGDALQDNNARTVDGNSEESAPVESKPAINFDDIFSVAQ</sequence>
<dbReference type="Proteomes" id="UP000221251">
    <property type="component" value="Segment"/>
</dbReference>
<dbReference type="InterPro" id="IPR003593">
    <property type="entry name" value="AAA+_ATPase"/>
</dbReference>
<evidence type="ECO:0000313" key="3">
    <source>
        <dbReference type="EMBL" id="ASZ72611.1"/>
    </source>
</evidence>
<protein>
    <submittedName>
        <fullName evidence="3">AAA-ATPase</fullName>
    </submittedName>
</protein>
<dbReference type="Pfam" id="PF13479">
    <property type="entry name" value="AAA_24"/>
    <property type="match status" value="1"/>
</dbReference>
<dbReference type="EMBL" id="MF668266">
    <property type="protein sequence ID" value="ASZ72611.1"/>
    <property type="molecule type" value="Genomic_DNA"/>
</dbReference>
<feature type="region of interest" description="Disordered" evidence="1">
    <location>
        <begin position="272"/>
        <end position="360"/>
    </location>
</feature>
<feature type="domain" description="AAA+ ATPase" evidence="2">
    <location>
        <begin position="35"/>
        <end position="224"/>
    </location>
</feature>
<evidence type="ECO:0000256" key="1">
    <source>
        <dbReference type="SAM" id="MobiDB-lite"/>
    </source>
</evidence>
<keyword evidence="4" id="KW-1185">Reference proteome</keyword>
<dbReference type="SUPFAM" id="SSF52540">
    <property type="entry name" value="P-loop containing nucleoside triphosphate hydrolases"/>
    <property type="match status" value="1"/>
</dbReference>
<gene>
    <name evidence="3" type="ORF">ADAT_39</name>
</gene>
<evidence type="ECO:0000259" key="2">
    <source>
        <dbReference type="SMART" id="SM00382"/>
    </source>
</evidence>
<feature type="compositionally biased region" description="Polar residues" evidence="1">
    <location>
        <begin position="327"/>
        <end position="340"/>
    </location>
</feature>
<name>A0A249XLJ5_9CAUD</name>
<organism evidence="3 4">
    <name type="scientific">Arthrobacter phage Adat</name>
    <dbReference type="NCBI Taxonomy" id="2027883"/>
    <lineage>
        <taxon>Viruses</taxon>
        <taxon>Duplodnaviria</taxon>
        <taxon>Heunggongvirae</taxon>
        <taxon>Uroviricota</taxon>
        <taxon>Caudoviricetes</taxon>
        <taxon>Jasminevirus</taxon>
        <taxon>Jasminevirus adat</taxon>
    </lineage>
</organism>